<dbReference type="Gene3D" id="1.10.10.1190">
    <property type="entry name" value="Antirestriction protein ArdA, domain 3"/>
    <property type="match status" value="1"/>
</dbReference>
<sequence>MLEIFITDLSAYNNGFLIGKWINLPLGNQELTYAIWEILQEGEYACKSDSTHEEIFITDYSWKGISVMEVGEYDNVFDPNDDIIKLSELSVTQQKAVAFLLGEQFTYDMEDAIGKADDVIIHENQTLEDVAYELLQECYEGDKLPPIIANHIDYEGVARELDYDGNYFEVDGDVFEYCG</sequence>
<evidence type="ECO:0000313" key="2">
    <source>
        <dbReference type="Proteomes" id="UP000217349"/>
    </source>
</evidence>
<organism evidence="1 2">
    <name type="scientific">Sulfurospirillum diekertiae</name>
    <dbReference type="NCBI Taxonomy" id="1854492"/>
    <lineage>
        <taxon>Bacteria</taxon>
        <taxon>Pseudomonadati</taxon>
        <taxon>Campylobacterota</taxon>
        <taxon>Epsilonproteobacteria</taxon>
        <taxon>Campylobacterales</taxon>
        <taxon>Sulfurospirillaceae</taxon>
        <taxon>Sulfurospirillum</taxon>
    </lineage>
</organism>
<dbReference type="InterPro" id="IPR041893">
    <property type="entry name" value="ArdA_dom3"/>
</dbReference>
<name>A0A290HMW0_9BACT</name>
<evidence type="ECO:0008006" key="3">
    <source>
        <dbReference type="Google" id="ProtNLM"/>
    </source>
</evidence>
<dbReference type="InterPro" id="IPR009899">
    <property type="entry name" value="ArdA"/>
</dbReference>
<dbReference type="Gene3D" id="3.10.20.480">
    <property type="entry name" value="Antirestriction protein ArdA, domain 1"/>
    <property type="match status" value="1"/>
</dbReference>
<proteinExistence type="predicted"/>
<dbReference type="InterPro" id="IPR041895">
    <property type="entry name" value="ArdA_dom1"/>
</dbReference>
<protein>
    <recommendedName>
        <fullName evidence="3">Antirestriction protein ArdA</fullName>
    </recommendedName>
</protein>
<accession>A0A290HMW0</accession>
<dbReference type="Proteomes" id="UP000217349">
    <property type="component" value="Chromosome"/>
</dbReference>
<dbReference type="KEGG" id="sulj:SJPD1_0936"/>
<dbReference type="OrthoDB" id="944647at2"/>
<evidence type="ECO:0000313" key="1">
    <source>
        <dbReference type="EMBL" id="ATB69048.1"/>
    </source>
</evidence>
<gene>
    <name evidence="1" type="ORF">SJPD1_0936</name>
</gene>
<dbReference type="EMBL" id="CP023275">
    <property type="protein sequence ID" value="ATB69048.1"/>
    <property type="molecule type" value="Genomic_DNA"/>
</dbReference>
<dbReference type="Pfam" id="PF07275">
    <property type="entry name" value="ArdA"/>
    <property type="match status" value="1"/>
</dbReference>
<dbReference type="AlphaFoldDB" id="A0A290HMW0"/>
<reference evidence="2" key="1">
    <citation type="submission" date="2017-09" db="EMBL/GenBank/DDBJ databases">
        <title>The complete genome of Sulfurospirillum sp. JPD-1.</title>
        <authorList>
            <person name="Goris T."/>
        </authorList>
    </citation>
    <scope>NUCLEOTIDE SEQUENCE [LARGE SCALE GENOMIC DNA]</scope>
    <source>
        <strain evidence="2">JPD-1</strain>
    </source>
</reference>
<dbReference type="RefSeq" id="WP_096046178.1">
    <property type="nucleotide sequence ID" value="NZ_CP023275.1"/>
</dbReference>